<accession>A0A841L2G0</accession>
<name>A0A841L2G0_9SPHN</name>
<dbReference type="Proteomes" id="UP000538147">
    <property type="component" value="Unassembled WGS sequence"/>
</dbReference>
<dbReference type="EMBL" id="JACIIV010000005">
    <property type="protein sequence ID" value="MBB6226620.1"/>
    <property type="molecule type" value="Genomic_DNA"/>
</dbReference>
<protein>
    <recommendedName>
        <fullName evidence="3">Phage tail assembly chaperone</fullName>
    </recommendedName>
</protein>
<evidence type="ECO:0000313" key="1">
    <source>
        <dbReference type="EMBL" id="MBB6226620.1"/>
    </source>
</evidence>
<comment type="caution">
    <text evidence="1">The sequence shown here is derived from an EMBL/GenBank/DDBJ whole genome shotgun (WGS) entry which is preliminary data.</text>
</comment>
<proteinExistence type="predicted"/>
<evidence type="ECO:0000313" key="2">
    <source>
        <dbReference type="Proteomes" id="UP000538147"/>
    </source>
</evidence>
<dbReference type="InterPro" id="IPR019056">
    <property type="entry name" value="Phage_TAC_6"/>
</dbReference>
<dbReference type="Pfam" id="PF09550">
    <property type="entry name" value="Phage_TAC_6"/>
    <property type="match status" value="1"/>
</dbReference>
<evidence type="ECO:0008006" key="3">
    <source>
        <dbReference type="Google" id="ProtNLM"/>
    </source>
</evidence>
<gene>
    <name evidence="1" type="ORF">FHS79_000778</name>
</gene>
<reference evidence="1 2" key="1">
    <citation type="submission" date="2020-08" db="EMBL/GenBank/DDBJ databases">
        <title>Genomic Encyclopedia of Type Strains, Phase IV (KMG-IV): sequencing the most valuable type-strain genomes for metagenomic binning, comparative biology and taxonomic classification.</title>
        <authorList>
            <person name="Goeker M."/>
        </authorList>
    </citation>
    <scope>NUCLEOTIDE SEQUENCE [LARGE SCALE GENOMIC DNA]</scope>
    <source>
        <strain evidence="1 2">DSM 102189</strain>
    </source>
</reference>
<sequence length="76" mass="7972">MGVTFADAARRAATFADAARRAAGLAAAQLGWRPVEFWAATPAELVVALGLETDDPATALDGDRLARLMEAFPDGR</sequence>
<dbReference type="RefSeq" id="WP_184195689.1">
    <property type="nucleotide sequence ID" value="NZ_BMOX01000135.1"/>
</dbReference>
<keyword evidence="2" id="KW-1185">Reference proteome</keyword>
<dbReference type="AlphaFoldDB" id="A0A841L2G0"/>
<organism evidence="1 2">
    <name type="scientific">Polymorphobacter multimanifer</name>
    <dbReference type="NCBI Taxonomy" id="1070431"/>
    <lineage>
        <taxon>Bacteria</taxon>
        <taxon>Pseudomonadati</taxon>
        <taxon>Pseudomonadota</taxon>
        <taxon>Alphaproteobacteria</taxon>
        <taxon>Sphingomonadales</taxon>
        <taxon>Sphingosinicellaceae</taxon>
        <taxon>Polymorphobacter</taxon>
    </lineage>
</organism>